<dbReference type="SUPFAM" id="SSF51197">
    <property type="entry name" value="Clavaminate synthase-like"/>
    <property type="match status" value="1"/>
</dbReference>
<proteinExistence type="predicted"/>
<evidence type="ECO:0008006" key="3">
    <source>
        <dbReference type="Google" id="ProtNLM"/>
    </source>
</evidence>
<dbReference type="RefSeq" id="WP_130023926.1">
    <property type="nucleotide sequence ID" value="NZ_SEWF01000066.1"/>
</dbReference>
<name>A0A4Q5LTV1_9BACT</name>
<dbReference type="EMBL" id="SEWF01000066">
    <property type="protein sequence ID" value="RYU92899.1"/>
    <property type="molecule type" value="Genomic_DNA"/>
</dbReference>
<keyword evidence="2" id="KW-1185">Reference proteome</keyword>
<reference evidence="1 2" key="1">
    <citation type="submission" date="2019-02" db="EMBL/GenBank/DDBJ databases">
        <title>Bacterial novel species Emticicia sp. 17J42-9 isolated from soil.</title>
        <authorList>
            <person name="Jung H.-Y."/>
        </authorList>
    </citation>
    <scope>NUCLEOTIDE SEQUENCE [LARGE SCALE GENOMIC DNA]</scope>
    <source>
        <strain evidence="1 2">17J42-9</strain>
    </source>
</reference>
<accession>A0A4Q5LTV1</accession>
<dbReference type="Gene3D" id="2.60.120.620">
    <property type="entry name" value="q2cbj1_9rhob like domain"/>
    <property type="match status" value="1"/>
</dbReference>
<gene>
    <name evidence="1" type="ORF">EWM59_24760</name>
</gene>
<sequence>MKKSIFQRIKNFKFRGFDYYAMRGVSNKTLRDALINFMVSSRGKKYKGELKSTFINFNNLEKHVENMNKDGFTVVDFKLSPEKLNGILSYVEKLQCYDPYRKNLGPIDPDNAPEETHTAHYKRAELVGNPDILSIANDNGILALAQEFLGATPTISNINLWWSFGGRKQAEEAQLYHRDVDDWKFCKFFIYLTDVSPDNGPHIYVRGTSSSPKLRKIRRYMDNEIEDTFGKENVMKFVEPKGSAFMVDTYGFHKGLLPKSGKRLLLQVQYSLNPLKVENYTPVSLDKAEMTHDKFVNRLIVES</sequence>
<dbReference type="InterPro" id="IPR008775">
    <property type="entry name" value="Phytyl_CoA_dOase-like"/>
</dbReference>
<protein>
    <recommendedName>
        <fullName evidence="3">Phytanoyl-CoA dioxygenase</fullName>
    </recommendedName>
</protein>
<dbReference type="GO" id="GO:0016706">
    <property type="term" value="F:2-oxoglutarate-dependent dioxygenase activity"/>
    <property type="evidence" value="ECO:0007669"/>
    <property type="project" value="UniProtKB-ARBA"/>
</dbReference>
<evidence type="ECO:0000313" key="1">
    <source>
        <dbReference type="EMBL" id="RYU92899.1"/>
    </source>
</evidence>
<dbReference type="OrthoDB" id="9814777at2"/>
<organism evidence="1 2">
    <name type="scientific">Emticicia agri</name>
    <dbReference type="NCBI Taxonomy" id="2492393"/>
    <lineage>
        <taxon>Bacteria</taxon>
        <taxon>Pseudomonadati</taxon>
        <taxon>Bacteroidota</taxon>
        <taxon>Cytophagia</taxon>
        <taxon>Cytophagales</taxon>
        <taxon>Leadbetterellaceae</taxon>
        <taxon>Emticicia</taxon>
    </lineage>
</organism>
<dbReference type="Proteomes" id="UP000293162">
    <property type="component" value="Unassembled WGS sequence"/>
</dbReference>
<evidence type="ECO:0000313" key="2">
    <source>
        <dbReference type="Proteomes" id="UP000293162"/>
    </source>
</evidence>
<dbReference type="AlphaFoldDB" id="A0A4Q5LTV1"/>
<dbReference type="Pfam" id="PF05721">
    <property type="entry name" value="PhyH"/>
    <property type="match status" value="1"/>
</dbReference>
<comment type="caution">
    <text evidence="1">The sequence shown here is derived from an EMBL/GenBank/DDBJ whole genome shotgun (WGS) entry which is preliminary data.</text>
</comment>